<organism evidence="1 2">
    <name type="scientific">Cichorium intybus</name>
    <name type="common">Chicory</name>
    <dbReference type="NCBI Taxonomy" id="13427"/>
    <lineage>
        <taxon>Eukaryota</taxon>
        <taxon>Viridiplantae</taxon>
        <taxon>Streptophyta</taxon>
        <taxon>Embryophyta</taxon>
        <taxon>Tracheophyta</taxon>
        <taxon>Spermatophyta</taxon>
        <taxon>Magnoliopsida</taxon>
        <taxon>eudicotyledons</taxon>
        <taxon>Gunneridae</taxon>
        <taxon>Pentapetalae</taxon>
        <taxon>asterids</taxon>
        <taxon>campanulids</taxon>
        <taxon>Asterales</taxon>
        <taxon>Asteraceae</taxon>
        <taxon>Cichorioideae</taxon>
        <taxon>Cichorieae</taxon>
        <taxon>Cichoriinae</taxon>
        <taxon>Cichorium</taxon>
    </lineage>
</organism>
<evidence type="ECO:0000313" key="2">
    <source>
        <dbReference type="Proteomes" id="UP001055811"/>
    </source>
</evidence>
<comment type="caution">
    <text evidence="1">The sequence shown here is derived from an EMBL/GenBank/DDBJ whole genome shotgun (WGS) entry which is preliminary data.</text>
</comment>
<proteinExistence type="predicted"/>
<reference evidence="2" key="1">
    <citation type="journal article" date="2022" name="Mol. Ecol. Resour.">
        <title>The genomes of chicory, endive, great burdock and yacon provide insights into Asteraceae palaeo-polyploidization history and plant inulin production.</title>
        <authorList>
            <person name="Fan W."/>
            <person name="Wang S."/>
            <person name="Wang H."/>
            <person name="Wang A."/>
            <person name="Jiang F."/>
            <person name="Liu H."/>
            <person name="Zhao H."/>
            <person name="Xu D."/>
            <person name="Zhang Y."/>
        </authorList>
    </citation>
    <scope>NUCLEOTIDE SEQUENCE [LARGE SCALE GENOMIC DNA]</scope>
    <source>
        <strain evidence="2">cv. Punajuju</strain>
    </source>
</reference>
<name>A0ACB9AN68_CICIN</name>
<accession>A0ACB9AN68</accession>
<evidence type="ECO:0000313" key="1">
    <source>
        <dbReference type="EMBL" id="KAI3710951.1"/>
    </source>
</evidence>
<dbReference type="Proteomes" id="UP001055811">
    <property type="component" value="Linkage Group LG07"/>
</dbReference>
<sequence length="71" mass="8111">MESPKFDWKAIWLQQSPSFCPQSYLLEKALEVTVGDYVDQYLQVLEKLKQGLEITMCSSADRNASLQNAII</sequence>
<protein>
    <submittedName>
        <fullName evidence="1">Uncharacterized protein</fullName>
    </submittedName>
</protein>
<gene>
    <name evidence="1" type="ORF">L2E82_40751</name>
</gene>
<keyword evidence="2" id="KW-1185">Reference proteome</keyword>
<reference evidence="1 2" key="2">
    <citation type="journal article" date="2022" name="Mol. Ecol. Resour.">
        <title>The genomes of chicory, endive, great burdock and yacon provide insights into Asteraceae paleo-polyploidization history and plant inulin production.</title>
        <authorList>
            <person name="Fan W."/>
            <person name="Wang S."/>
            <person name="Wang H."/>
            <person name="Wang A."/>
            <person name="Jiang F."/>
            <person name="Liu H."/>
            <person name="Zhao H."/>
            <person name="Xu D."/>
            <person name="Zhang Y."/>
        </authorList>
    </citation>
    <scope>NUCLEOTIDE SEQUENCE [LARGE SCALE GENOMIC DNA]</scope>
    <source>
        <strain evidence="2">cv. Punajuju</strain>
        <tissue evidence="1">Leaves</tissue>
    </source>
</reference>
<dbReference type="EMBL" id="CM042015">
    <property type="protein sequence ID" value="KAI3710951.1"/>
    <property type="molecule type" value="Genomic_DNA"/>
</dbReference>